<evidence type="ECO:0000256" key="5">
    <source>
        <dbReference type="ARBA" id="ARBA00022989"/>
    </source>
</evidence>
<feature type="region of interest" description="Disordered" evidence="7">
    <location>
        <begin position="69"/>
        <end position="91"/>
    </location>
</feature>
<accession>C6XI89</accession>
<evidence type="ECO:0000256" key="2">
    <source>
        <dbReference type="ARBA" id="ARBA00010388"/>
    </source>
</evidence>
<dbReference type="OrthoDB" id="9799219at2"/>
<evidence type="ECO:0000256" key="4">
    <source>
        <dbReference type="ARBA" id="ARBA00022692"/>
    </source>
</evidence>
<dbReference type="RefSeq" id="WP_015827065.1">
    <property type="nucleotide sequence ID" value="NC_012982.1"/>
</dbReference>
<evidence type="ECO:0000256" key="7">
    <source>
        <dbReference type="SAM" id="MobiDB-lite"/>
    </source>
</evidence>
<feature type="transmembrane region" description="Helical" evidence="8">
    <location>
        <begin position="188"/>
        <end position="209"/>
    </location>
</feature>
<evidence type="ECO:0000256" key="8">
    <source>
        <dbReference type="SAM" id="Phobius"/>
    </source>
</evidence>
<evidence type="ECO:0000256" key="1">
    <source>
        <dbReference type="ARBA" id="ARBA00004651"/>
    </source>
</evidence>
<dbReference type="AlphaFoldDB" id="C6XI89"/>
<protein>
    <submittedName>
        <fullName evidence="9">NADH-ubiquinone oxidoreductase chain 4L</fullName>
    </submittedName>
</protein>
<dbReference type="GO" id="GO:0005886">
    <property type="term" value="C:plasma membrane"/>
    <property type="evidence" value="ECO:0007669"/>
    <property type="project" value="UniProtKB-SubCell"/>
</dbReference>
<sequence>MQFVLDHYNYWVIILLMMGGLYILFESQNLIKRLVGLSIFQTSVIVFYVTLGKVASGTAPIYVDTGDHGGGHGDETNHGATGAGHAIDTHAGADATGHDNPATDLTHGVEEHIADAQVTDDHGVVTSDVAEAADSVKEHAADAGHGLSDAAHSAIDAVAPHTVDAGAHGVDVAHPVAEVIYSNPLPHVLMLTAIVVGVATLSVGLALVVRIREAYGTIEMDDVNSADLEDGTREGEKA</sequence>
<proteinExistence type="inferred from homology"/>
<keyword evidence="10" id="KW-1185">Reference proteome</keyword>
<keyword evidence="3" id="KW-1003">Cell membrane</keyword>
<dbReference type="Gene3D" id="1.10.287.3510">
    <property type="match status" value="2"/>
</dbReference>
<dbReference type="EMBL" id="CP001678">
    <property type="protein sequence ID" value="ACT58915.1"/>
    <property type="molecule type" value="Genomic_DNA"/>
</dbReference>
<dbReference type="Proteomes" id="UP000002745">
    <property type="component" value="Chromosome"/>
</dbReference>
<gene>
    <name evidence="9" type="ordered locus">Hbal_1223</name>
</gene>
<evidence type="ECO:0000313" key="10">
    <source>
        <dbReference type="Proteomes" id="UP000002745"/>
    </source>
</evidence>
<evidence type="ECO:0000256" key="6">
    <source>
        <dbReference type="ARBA" id="ARBA00023136"/>
    </source>
</evidence>
<evidence type="ECO:0000256" key="3">
    <source>
        <dbReference type="ARBA" id="ARBA00022475"/>
    </source>
</evidence>
<dbReference type="InterPro" id="IPR050601">
    <property type="entry name" value="CPA3_antiporter_subunitC"/>
</dbReference>
<dbReference type="Pfam" id="PF00420">
    <property type="entry name" value="Oxidored_q2"/>
    <property type="match status" value="1"/>
</dbReference>
<keyword evidence="9" id="KW-0830">Ubiquinone</keyword>
<dbReference type="eggNOG" id="COG1006">
    <property type="taxonomic scope" value="Bacteria"/>
</dbReference>
<dbReference type="InterPro" id="IPR039428">
    <property type="entry name" value="NUOK/Mnh_C1-like"/>
</dbReference>
<dbReference type="STRING" id="582402.Hbal_1223"/>
<keyword evidence="5 8" id="KW-1133">Transmembrane helix</keyword>
<comment type="subcellular location">
    <subcellularLocation>
        <location evidence="1">Cell membrane</location>
        <topology evidence="1">Multi-pass membrane protein</topology>
    </subcellularLocation>
</comment>
<dbReference type="PANTHER" id="PTHR34583:SF2">
    <property type="entry name" value="ANTIPORTER SUBUNIT MNHC2-RELATED"/>
    <property type="match status" value="1"/>
</dbReference>
<name>C6XI89_HIRBI</name>
<comment type="similarity">
    <text evidence="2">Belongs to the CPA3 antiporters (TC 2.A.63) subunit C family.</text>
</comment>
<feature type="transmembrane region" description="Helical" evidence="8">
    <location>
        <begin position="34"/>
        <end position="51"/>
    </location>
</feature>
<organism evidence="9 10">
    <name type="scientific">Hirschia baltica (strain ATCC 49814 / DSM 5838 / IFAM 1418)</name>
    <dbReference type="NCBI Taxonomy" id="582402"/>
    <lineage>
        <taxon>Bacteria</taxon>
        <taxon>Pseudomonadati</taxon>
        <taxon>Pseudomonadota</taxon>
        <taxon>Alphaproteobacteria</taxon>
        <taxon>Hyphomonadales</taxon>
        <taxon>Hyphomonadaceae</taxon>
        <taxon>Hirschia</taxon>
    </lineage>
</organism>
<feature type="transmembrane region" description="Helical" evidence="8">
    <location>
        <begin position="7"/>
        <end position="25"/>
    </location>
</feature>
<dbReference type="HOGENOM" id="CLU_1164615_0_0_5"/>
<reference evidence="10" key="1">
    <citation type="journal article" date="2011" name="J. Bacteriol.">
        <title>Genome sequences of eight morphologically diverse alphaproteobacteria.</title>
        <authorList>
            <consortium name="US DOE Joint Genome Institute"/>
            <person name="Brown P.J."/>
            <person name="Kysela D.T."/>
            <person name="Buechlein A."/>
            <person name="Hemmerich C."/>
            <person name="Brun Y.V."/>
        </authorList>
    </citation>
    <scope>NUCLEOTIDE SEQUENCE [LARGE SCALE GENOMIC DNA]</scope>
    <source>
        <strain evidence="10">ATCC 49814 / DSM 5838 / IFAM 1418</strain>
    </source>
</reference>
<dbReference type="KEGG" id="hba:Hbal_1223"/>
<keyword evidence="6 8" id="KW-0472">Membrane</keyword>
<dbReference type="PANTHER" id="PTHR34583">
    <property type="entry name" value="ANTIPORTER SUBUNIT MNHC2-RELATED"/>
    <property type="match status" value="1"/>
</dbReference>
<keyword evidence="4 8" id="KW-0812">Transmembrane</keyword>
<evidence type="ECO:0000313" key="9">
    <source>
        <dbReference type="EMBL" id="ACT58915.1"/>
    </source>
</evidence>